<feature type="repeat" description="TPR" evidence="10">
    <location>
        <begin position="112"/>
        <end position="145"/>
    </location>
</feature>
<keyword evidence="3" id="KW-0677">Repeat</keyword>
<reference evidence="12 13" key="1">
    <citation type="journal article" date="2016" name="Proc. Natl. Acad. Sci. U.S.A.">
        <title>Comparative genomics of biotechnologically important yeasts.</title>
        <authorList>
            <person name="Riley R."/>
            <person name="Haridas S."/>
            <person name="Wolfe K.H."/>
            <person name="Lopes M.R."/>
            <person name="Hittinger C.T."/>
            <person name="Goeker M."/>
            <person name="Salamov A.A."/>
            <person name="Wisecaver J.H."/>
            <person name="Long T.M."/>
            <person name="Calvey C.H."/>
            <person name="Aerts A.L."/>
            <person name="Barry K.W."/>
            <person name="Choi C."/>
            <person name="Clum A."/>
            <person name="Coughlan A.Y."/>
            <person name="Deshpande S."/>
            <person name="Douglass A.P."/>
            <person name="Hanson S.J."/>
            <person name="Klenk H.-P."/>
            <person name="LaButti K.M."/>
            <person name="Lapidus A."/>
            <person name="Lindquist E.A."/>
            <person name="Lipzen A.M."/>
            <person name="Meier-Kolthoff J.P."/>
            <person name="Ohm R.A."/>
            <person name="Otillar R.P."/>
            <person name="Pangilinan J.L."/>
            <person name="Peng Y."/>
            <person name="Rokas A."/>
            <person name="Rosa C.A."/>
            <person name="Scheuner C."/>
            <person name="Sibirny A.A."/>
            <person name="Slot J.C."/>
            <person name="Stielow J.B."/>
            <person name="Sun H."/>
            <person name="Kurtzman C.P."/>
            <person name="Blackwell M."/>
            <person name="Grigoriev I.V."/>
            <person name="Jeffries T.W."/>
        </authorList>
    </citation>
    <scope>NUCLEOTIDE SEQUENCE [LARGE SCALE GENOMIC DNA]</scope>
    <source>
        <strain evidence="13">ATCC 58044 / CBS 1984 / NCYC 433 / NRRL Y-366-8</strain>
    </source>
</reference>
<evidence type="ECO:0000256" key="2">
    <source>
        <dbReference type="ARBA" id="ARBA00022692"/>
    </source>
</evidence>
<keyword evidence="13" id="KW-1185">Reference proteome</keyword>
<dbReference type="GO" id="GO:0045039">
    <property type="term" value="P:protein insertion into mitochondrial inner membrane"/>
    <property type="evidence" value="ECO:0007669"/>
    <property type="project" value="TreeGrafter"/>
</dbReference>
<dbReference type="Pfam" id="PF13432">
    <property type="entry name" value="TPR_16"/>
    <property type="match status" value="1"/>
</dbReference>
<sequence>MSDSSNLGSFVAKHKVAILATLGVTVTAASTYYYLQAQQSSATSKPSADSPSKKSKKKKSKKKHSADANEKSPAAATDAPTEKAYPIDSNGDPSLTQELINSLSEDDKNKIGLALKEDGNDFFKNKNFEKAIKFYTEALKLSQDPVYYSNRSACYVGLEDYEKVVEDTTSALKLKPDYTKCLLRRSNAYEQLGNYEESMYDLTALTLFGGFNNKSIEAILDRVLKKHSSQIVEKNLSKHQNELPSASSISSFFGAFETEWDSIEGLKKDEENTADYYLYQGLKQLDERNYESFEKADSYFTQAVANYELTYKIDESIKEKYAIALEYSGAFKFLKNDPLNALTDFQKALKLYPRSRTYVFNALISADKQDFESANKFFDEALKLNPDSAEVYYHKGQLYYLTAELTKAREAFEKAKVLNPENVYSYIQLACISYREGSSKFDEEFANAKKKFPTNPDLPNYYGEILADKGDLVNAIKQFEISFKLQDALPNITIGVLPLVNKAAILAKQPTEENIKESIELLEKAVKLDPKNELSKITLAQLKLQSNEIEDAIKLFEEASYLTRTYEEKLQATSFAEASKIQLRMKNDPILSKKLKEIIERYGAEGLA</sequence>
<dbReference type="PANTHER" id="PTHR46208:SF1">
    <property type="entry name" value="MITOCHONDRIAL IMPORT RECEPTOR SUBUNIT TOM70"/>
    <property type="match status" value="1"/>
</dbReference>
<evidence type="ECO:0000256" key="10">
    <source>
        <dbReference type="PROSITE-ProRule" id="PRU00339"/>
    </source>
</evidence>
<evidence type="ECO:0000256" key="9">
    <source>
        <dbReference type="ARBA" id="ARBA00038030"/>
    </source>
</evidence>
<evidence type="ECO:0000256" key="5">
    <source>
        <dbReference type="ARBA" id="ARBA00022803"/>
    </source>
</evidence>
<evidence type="ECO:0000256" key="4">
    <source>
        <dbReference type="ARBA" id="ARBA00022787"/>
    </source>
</evidence>
<evidence type="ECO:0000313" key="12">
    <source>
        <dbReference type="EMBL" id="ODQ59148.1"/>
    </source>
</evidence>
<evidence type="ECO:0000256" key="11">
    <source>
        <dbReference type="SAM" id="MobiDB-lite"/>
    </source>
</evidence>
<dbReference type="Pfam" id="PF14559">
    <property type="entry name" value="TPR_19"/>
    <property type="match status" value="1"/>
</dbReference>
<feature type="region of interest" description="Disordered" evidence="11">
    <location>
        <begin position="38"/>
        <end position="96"/>
    </location>
</feature>
<dbReference type="SUPFAM" id="SSF48452">
    <property type="entry name" value="TPR-like"/>
    <property type="match status" value="3"/>
</dbReference>
<gene>
    <name evidence="12" type="ORF">WICANDRAFT_79676</name>
</gene>
<keyword evidence="2" id="KW-0812">Transmembrane</keyword>
<evidence type="ECO:0000256" key="8">
    <source>
        <dbReference type="ARBA" id="ARBA00023136"/>
    </source>
</evidence>
<name>A0A1E3P1E0_WICAA</name>
<feature type="compositionally biased region" description="Low complexity" evidence="11">
    <location>
        <begin position="40"/>
        <end position="50"/>
    </location>
</feature>
<dbReference type="Proteomes" id="UP000094112">
    <property type="component" value="Unassembled WGS sequence"/>
</dbReference>
<feature type="repeat" description="TPR" evidence="10">
    <location>
        <begin position="389"/>
        <end position="422"/>
    </location>
</feature>
<accession>A0A1E3P1E0</accession>
<dbReference type="GO" id="GO:0008320">
    <property type="term" value="F:protein transmembrane transporter activity"/>
    <property type="evidence" value="ECO:0007669"/>
    <property type="project" value="TreeGrafter"/>
</dbReference>
<evidence type="ECO:0000256" key="1">
    <source>
        <dbReference type="ARBA" id="ARBA00004572"/>
    </source>
</evidence>
<comment type="similarity">
    <text evidence="9">Belongs to the Tom70 family.</text>
</comment>
<dbReference type="InterPro" id="IPR011990">
    <property type="entry name" value="TPR-like_helical_dom_sf"/>
</dbReference>
<dbReference type="GO" id="GO:0030943">
    <property type="term" value="F:mitochondrion targeting sequence binding"/>
    <property type="evidence" value="ECO:0007669"/>
    <property type="project" value="TreeGrafter"/>
</dbReference>
<dbReference type="PANTHER" id="PTHR46208">
    <property type="entry name" value="MITOCHONDRIAL IMPORT RECEPTOR SUBUNIT TOM70"/>
    <property type="match status" value="1"/>
</dbReference>
<dbReference type="Pfam" id="PF13181">
    <property type="entry name" value="TPR_8"/>
    <property type="match status" value="1"/>
</dbReference>
<dbReference type="GO" id="GO:0005741">
    <property type="term" value="C:mitochondrial outer membrane"/>
    <property type="evidence" value="ECO:0007669"/>
    <property type="project" value="UniProtKB-SubCell"/>
</dbReference>
<dbReference type="STRING" id="683960.A0A1E3P1E0"/>
<protein>
    <submittedName>
        <fullName evidence="12">Uncharacterized protein</fullName>
    </submittedName>
</protein>
<evidence type="ECO:0000313" key="13">
    <source>
        <dbReference type="Proteomes" id="UP000094112"/>
    </source>
</evidence>
<dbReference type="RefSeq" id="XP_019038355.1">
    <property type="nucleotide sequence ID" value="XM_019184932.1"/>
</dbReference>
<organism evidence="12 13">
    <name type="scientific">Wickerhamomyces anomalus (strain ATCC 58044 / CBS 1984 / NCYC 433 / NRRL Y-366-8)</name>
    <name type="common">Yeast</name>
    <name type="synonym">Hansenula anomala</name>
    <dbReference type="NCBI Taxonomy" id="683960"/>
    <lineage>
        <taxon>Eukaryota</taxon>
        <taxon>Fungi</taxon>
        <taxon>Dikarya</taxon>
        <taxon>Ascomycota</taxon>
        <taxon>Saccharomycotina</taxon>
        <taxon>Saccharomycetes</taxon>
        <taxon>Phaffomycetales</taxon>
        <taxon>Wickerhamomycetaceae</taxon>
        <taxon>Wickerhamomyces</taxon>
    </lineage>
</organism>
<evidence type="ECO:0000256" key="7">
    <source>
        <dbReference type="ARBA" id="ARBA00023128"/>
    </source>
</evidence>
<dbReference type="SMART" id="SM00028">
    <property type="entry name" value="TPR"/>
    <property type="match status" value="8"/>
</dbReference>
<dbReference type="Gene3D" id="1.25.40.10">
    <property type="entry name" value="Tetratricopeptide repeat domain"/>
    <property type="match status" value="2"/>
</dbReference>
<dbReference type="AlphaFoldDB" id="A0A1E3P1E0"/>
<dbReference type="GO" id="GO:0030150">
    <property type="term" value="P:protein import into mitochondrial matrix"/>
    <property type="evidence" value="ECO:0007669"/>
    <property type="project" value="TreeGrafter"/>
</dbReference>
<dbReference type="OrthoDB" id="2942533at2759"/>
<keyword evidence="7" id="KW-0496">Mitochondrion</keyword>
<feature type="repeat" description="TPR" evidence="10">
    <location>
        <begin position="355"/>
        <end position="388"/>
    </location>
</feature>
<dbReference type="PROSITE" id="PS50005">
    <property type="entry name" value="TPR"/>
    <property type="match status" value="3"/>
</dbReference>
<keyword evidence="6" id="KW-1133">Transmembrane helix</keyword>
<comment type="subcellular location">
    <subcellularLocation>
        <location evidence="1">Mitochondrion outer membrane</location>
        <topology evidence="1">Single-pass membrane protein</topology>
    </subcellularLocation>
</comment>
<evidence type="ECO:0000256" key="3">
    <source>
        <dbReference type="ARBA" id="ARBA00022737"/>
    </source>
</evidence>
<keyword evidence="4" id="KW-1000">Mitochondrion outer membrane</keyword>
<feature type="compositionally biased region" description="Basic residues" evidence="11">
    <location>
        <begin position="53"/>
        <end position="64"/>
    </location>
</feature>
<dbReference type="EMBL" id="KV454211">
    <property type="protein sequence ID" value="ODQ59148.1"/>
    <property type="molecule type" value="Genomic_DNA"/>
</dbReference>
<evidence type="ECO:0000256" key="6">
    <source>
        <dbReference type="ARBA" id="ARBA00022989"/>
    </source>
</evidence>
<keyword evidence="8" id="KW-0472">Membrane</keyword>
<dbReference type="InterPro" id="IPR019734">
    <property type="entry name" value="TPR_rpt"/>
</dbReference>
<keyword evidence="5 10" id="KW-0802">TPR repeat</keyword>
<proteinExistence type="inferred from homology"/>
<dbReference type="GeneID" id="30202178"/>